<organism evidence="6 7">
    <name type="scientific">Vibrio panuliri</name>
    <dbReference type="NCBI Taxonomy" id="1381081"/>
    <lineage>
        <taxon>Bacteria</taxon>
        <taxon>Pseudomonadati</taxon>
        <taxon>Pseudomonadota</taxon>
        <taxon>Gammaproteobacteria</taxon>
        <taxon>Vibrionales</taxon>
        <taxon>Vibrionaceae</taxon>
        <taxon>Vibrio</taxon>
    </lineage>
</organism>
<dbReference type="InterPro" id="IPR006665">
    <property type="entry name" value="OmpA-like"/>
</dbReference>
<comment type="caution">
    <text evidence="6">The sequence shown here is derived from an EMBL/GenBank/DDBJ whole genome shotgun (WGS) entry which is preliminary data.</text>
</comment>
<dbReference type="InterPro" id="IPR006664">
    <property type="entry name" value="OMP_bac"/>
</dbReference>
<keyword evidence="3" id="KW-0998">Cell outer membrane</keyword>
<dbReference type="PANTHER" id="PTHR30329:SF21">
    <property type="entry name" value="LIPOPROTEIN YIAD-RELATED"/>
    <property type="match status" value="1"/>
</dbReference>
<dbReference type="InterPro" id="IPR036737">
    <property type="entry name" value="OmpA-like_sf"/>
</dbReference>
<dbReference type="PANTHER" id="PTHR30329">
    <property type="entry name" value="STATOR ELEMENT OF FLAGELLAR MOTOR COMPLEX"/>
    <property type="match status" value="1"/>
</dbReference>
<evidence type="ECO:0000313" key="6">
    <source>
        <dbReference type="EMBL" id="OLQ85904.1"/>
    </source>
</evidence>
<dbReference type="EMBL" id="MJMJ01000045">
    <property type="protein sequence ID" value="OLQ85904.1"/>
    <property type="molecule type" value="Genomic_DNA"/>
</dbReference>
<dbReference type="PRINTS" id="PR01021">
    <property type="entry name" value="OMPADOMAIN"/>
</dbReference>
<evidence type="ECO:0000259" key="5">
    <source>
        <dbReference type="PROSITE" id="PS51123"/>
    </source>
</evidence>
<dbReference type="GO" id="GO:0009279">
    <property type="term" value="C:cell outer membrane"/>
    <property type="evidence" value="ECO:0007669"/>
    <property type="project" value="UniProtKB-SubCell"/>
</dbReference>
<gene>
    <name evidence="6" type="ORF">BIY22_13550</name>
</gene>
<dbReference type="InterPro" id="IPR050330">
    <property type="entry name" value="Bact_OuterMem_StrucFunc"/>
</dbReference>
<dbReference type="Pfam" id="PF00691">
    <property type="entry name" value="OmpA"/>
    <property type="match status" value="1"/>
</dbReference>
<dbReference type="RefSeq" id="WP_075710898.1">
    <property type="nucleotide sequence ID" value="NZ_MJMJ01000045.1"/>
</dbReference>
<proteinExistence type="predicted"/>
<evidence type="ECO:0000256" key="2">
    <source>
        <dbReference type="ARBA" id="ARBA00023136"/>
    </source>
</evidence>
<dbReference type="STRING" id="1381081.BIY22_13550"/>
<keyword evidence="2 4" id="KW-0472">Membrane</keyword>
<dbReference type="CDD" id="cd07185">
    <property type="entry name" value="OmpA_C-like"/>
    <property type="match status" value="1"/>
</dbReference>
<name>A0A1Q9HA29_9VIBR</name>
<comment type="subcellular location">
    <subcellularLocation>
        <location evidence="1">Cell outer membrane</location>
    </subcellularLocation>
</comment>
<sequence>MKLWTVSMSVITLVLSGCGTLPTDVWTSDMLEVAPQNESGLMHPEWGTPTIVPRSNVQGPYGEKNLYHPHSLEAFLAKHNLQYEVLPGGYKMIRLTDTIKFHTGSAQVSNQSAYWLNAIGRYISSQPGIDVVIDGHADSSGSSKFNDSLSVRRANAVKQQLVRANVNQQAIFTRGYGESAPACTNATASGKSCNRRAELRFILATD</sequence>
<dbReference type="SUPFAM" id="SSF103088">
    <property type="entry name" value="OmpA-like"/>
    <property type="match status" value="1"/>
</dbReference>
<evidence type="ECO:0000256" key="3">
    <source>
        <dbReference type="ARBA" id="ARBA00023237"/>
    </source>
</evidence>
<dbReference type="PROSITE" id="PS51257">
    <property type="entry name" value="PROKAR_LIPOPROTEIN"/>
    <property type="match status" value="1"/>
</dbReference>
<protein>
    <recommendedName>
        <fullName evidence="5">OmpA-like domain-containing protein</fullName>
    </recommendedName>
</protein>
<evidence type="ECO:0000256" key="1">
    <source>
        <dbReference type="ARBA" id="ARBA00004442"/>
    </source>
</evidence>
<evidence type="ECO:0000256" key="4">
    <source>
        <dbReference type="PROSITE-ProRule" id="PRU00473"/>
    </source>
</evidence>
<dbReference type="Proteomes" id="UP000186313">
    <property type="component" value="Unassembled WGS sequence"/>
</dbReference>
<feature type="domain" description="OmpA-like" evidence="5">
    <location>
        <begin position="88"/>
        <end position="205"/>
    </location>
</feature>
<dbReference type="AlphaFoldDB" id="A0A1Q9HA29"/>
<reference evidence="6 7" key="1">
    <citation type="submission" date="2016-09" db="EMBL/GenBank/DDBJ databases">
        <title>Genomic Taxonomy of the Vibrionaceae.</title>
        <authorList>
            <person name="Gonzalez-Castillo A."/>
            <person name="Gomez-Gil B."/>
            <person name="Enciso-Ibarra K."/>
        </authorList>
    </citation>
    <scope>NUCLEOTIDE SEQUENCE [LARGE SCALE GENOMIC DNA]</scope>
    <source>
        <strain evidence="6 7">CAIM 703</strain>
    </source>
</reference>
<evidence type="ECO:0000313" key="7">
    <source>
        <dbReference type="Proteomes" id="UP000186313"/>
    </source>
</evidence>
<dbReference type="PROSITE" id="PS51123">
    <property type="entry name" value="OMPA_2"/>
    <property type="match status" value="1"/>
</dbReference>
<dbReference type="Gene3D" id="3.30.1330.60">
    <property type="entry name" value="OmpA-like domain"/>
    <property type="match status" value="1"/>
</dbReference>
<accession>A0A1Q9HA29</accession>